<dbReference type="EMBL" id="JABEQJ010000039">
    <property type="protein sequence ID" value="MBB2162466.1"/>
    <property type="molecule type" value="Genomic_DNA"/>
</dbReference>
<proteinExistence type="predicted"/>
<accession>A0A7W4IGJ0</accession>
<protein>
    <submittedName>
        <fullName evidence="1">GTPase</fullName>
    </submittedName>
</protein>
<name>A0A7W4IGJ0_9PROT</name>
<organism evidence="1 2">
    <name type="scientific">Gluconacetobacter sacchari</name>
    <dbReference type="NCBI Taxonomy" id="92759"/>
    <lineage>
        <taxon>Bacteria</taxon>
        <taxon>Pseudomonadati</taxon>
        <taxon>Pseudomonadota</taxon>
        <taxon>Alphaproteobacteria</taxon>
        <taxon>Acetobacterales</taxon>
        <taxon>Acetobacteraceae</taxon>
        <taxon>Gluconacetobacter</taxon>
    </lineage>
</organism>
<evidence type="ECO:0000313" key="2">
    <source>
        <dbReference type="Proteomes" id="UP000589085"/>
    </source>
</evidence>
<reference evidence="1 2" key="1">
    <citation type="submission" date="2020-04" db="EMBL/GenBank/DDBJ databases">
        <title>Description of novel Gluconacetobacter.</title>
        <authorList>
            <person name="Sombolestani A."/>
        </authorList>
    </citation>
    <scope>NUCLEOTIDE SEQUENCE [LARGE SCALE GENOMIC DNA]</scope>
    <source>
        <strain evidence="1 2">LMG 19747</strain>
    </source>
</reference>
<comment type="caution">
    <text evidence="1">The sequence shown here is derived from an EMBL/GenBank/DDBJ whole genome shotgun (WGS) entry which is preliminary data.</text>
</comment>
<evidence type="ECO:0000313" key="1">
    <source>
        <dbReference type="EMBL" id="MBB2162466.1"/>
    </source>
</evidence>
<sequence length="270" mass="29803">MDTQSIREQMPTLVRGHVPSNARRFQFAIYDGQPKRSTLGFYVDPNPFDGTVVATTRDAIIVKTGRTQFAVLDRQLVTVAPDDGAKIHVEPYARRRFDGLRADTPEVQTRNLSDGTSCTSKTYILGSAPAKLPVPSPDCPELADLISQLEQLPAPDGFRRITHMLVDAGARDFTVVDPSPANIIATPPTIGFSVTTAKFCGQVAILYDRGRDTYVVELHRGTETIERIDDVYFDDLGAVLESLIDDGSWRQIKVCVVDKKQTRQRQAPAA</sequence>
<dbReference type="Proteomes" id="UP000589085">
    <property type="component" value="Unassembled WGS sequence"/>
</dbReference>
<dbReference type="AlphaFoldDB" id="A0A7W4IGJ0"/>
<dbReference type="RefSeq" id="WP_182999291.1">
    <property type="nucleotide sequence ID" value="NZ_JABEQJ010000039.1"/>
</dbReference>
<gene>
    <name evidence="1" type="ORF">HLH48_20315</name>
</gene>